<dbReference type="Proteomes" id="UP000006882">
    <property type="component" value="Chromosome G8"/>
</dbReference>
<gene>
    <name evidence="2" type="ORF">PRUPE_8G027600</name>
</gene>
<protein>
    <submittedName>
        <fullName evidence="2">Uncharacterized protein</fullName>
    </submittedName>
</protein>
<organism evidence="2 3">
    <name type="scientific">Prunus persica</name>
    <name type="common">Peach</name>
    <name type="synonym">Amygdalus persica</name>
    <dbReference type="NCBI Taxonomy" id="3760"/>
    <lineage>
        <taxon>Eukaryota</taxon>
        <taxon>Viridiplantae</taxon>
        <taxon>Streptophyta</taxon>
        <taxon>Embryophyta</taxon>
        <taxon>Tracheophyta</taxon>
        <taxon>Spermatophyta</taxon>
        <taxon>Magnoliopsida</taxon>
        <taxon>eudicotyledons</taxon>
        <taxon>Gunneridae</taxon>
        <taxon>Pentapetalae</taxon>
        <taxon>rosids</taxon>
        <taxon>fabids</taxon>
        <taxon>Rosales</taxon>
        <taxon>Rosaceae</taxon>
        <taxon>Amygdaloideae</taxon>
        <taxon>Amygdaleae</taxon>
        <taxon>Prunus</taxon>
    </lineage>
</organism>
<evidence type="ECO:0000313" key="3">
    <source>
        <dbReference type="Proteomes" id="UP000006882"/>
    </source>
</evidence>
<evidence type="ECO:0000256" key="1">
    <source>
        <dbReference type="SAM" id="MobiDB-lite"/>
    </source>
</evidence>
<keyword evidence="3" id="KW-1185">Reference proteome</keyword>
<feature type="region of interest" description="Disordered" evidence="1">
    <location>
        <begin position="65"/>
        <end position="108"/>
    </location>
</feature>
<reference evidence="2 3" key="1">
    <citation type="journal article" date="2013" name="Nat. Genet.">
        <title>The high-quality draft genome of peach (Prunus persica) identifies unique patterns of genetic diversity, domestication and genome evolution.</title>
        <authorList>
            <consortium name="International Peach Genome Initiative"/>
            <person name="Verde I."/>
            <person name="Abbott A.G."/>
            <person name="Scalabrin S."/>
            <person name="Jung S."/>
            <person name="Shu S."/>
            <person name="Marroni F."/>
            <person name="Zhebentyayeva T."/>
            <person name="Dettori M.T."/>
            <person name="Grimwood J."/>
            <person name="Cattonaro F."/>
            <person name="Zuccolo A."/>
            <person name="Rossini L."/>
            <person name="Jenkins J."/>
            <person name="Vendramin E."/>
            <person name="Meisel L.A."/>
            <person name="Decroocq V."/>
            <person name="Sosinski B."/>
            <person name="Prochnik S."/>
            <person name="Mitros T."/>
            <person name="Policriti A."/>
            <person name="Cipriani G."/>
            <person name="Dondini L."/>
            <person name="Ficklin S."/>
            <person name="Goodstein D.M."/>
            <person name="Xuan P."/>
            <person name="Del Fabbro C."/>
            <person name="Aramini V."/>
            <person name="Copetti D."/>
            <person name="Gonzalez S."/>
            <person name="Horner D.S."/>
            <person name="Falchi R."/>
            <person name="Lucas S."/>
            <person name="Mica E."/>
            <person name="Maldonado J."/>
            <person name="Lazzari B."/>
            <person name="Bielenberg D."/>
            <person name="Pirona R."/>
            <person name="Miculan M."/>
            <person name="Barakat A."/>
            <person name="Testolin R."/>
            <person name="Stella A."/>
            <person name="Tartarini S."/>
            <person name="Tonutti P."/>
            <person name="Arus P."/>
            <person name="Orellana A."/>
            <person name="Wells C."/>
            <person name="Main D."/>
            <person name="Vizzotto G."/>
            <person name="Silva H."/>
            <person name="Salamini F."/>
            <person name="Schmutz J."/>
            <person name="Morgante M."/>
            <person name="Rokhsar D.S."/>
        </authorList>
    </citation>
    <scope>NUCLEOTIDE SEQUENCE [LARGE SCALE GENOMIC DNA]</scope>
    <source>
        <strain evidence="3">cv. Nemared</strain>
    </source>
</reference>
<proteinExistence type="predicted"/>
<sequence>MLERTKMGLHRGSNCWTNPRLGYYYWMVEKMEALRKEGYGSNQGFQGDSTTRGIRFQVNHKVSCVREPREKGNSPPLSPLEGKSNWVTHPSLQVMPSKSNNYQNSNLK</sequence>
<name>A0A251MRY1_PRUPE</name>
<feature type="compositionally biased region" description="Polar residues" evidence="1">
    <location>
        <begin position="85"/>
        <end position="108"/>
    </location>
</feature>
<accession>A0A251MRY1</accession>
<dbReference type="EMBL" id="CM007658">
    <property type="protein sequence ID" value="ONH89980.1"/>
    <property type="molecule type" value="Genomic_DNA"/>
</dbReference>
<evidence type="ECO:0000313" key="2">
    <source>
        <dbReference type="EMBL" id="ONH89980.1"/>
    </source>
</evidence>
<dbReference type="AlphaFoldDB" id="A0A251MRY1"/>
<dbReference type="Gramene" id="ONH89980">
    <property type="protein sequence ID" value="ONH89980"/>
    <property type="gene ID" value="PRUPE_8G027600"/>
</dbReference>